<dbReference type="EMBL" id="CP062983">
    <property type="protein sequence ID" value="QPC81542.1"/>
    <property type="molecule type" value="Genomic_DNA"/>
</dbReference>
<sequence>MGKNDIVRALSATSLNGTNVVNTQGEDIGHIEDLMIDLTTGRILYAVLSFGGILGIGNKLFAVPFQSFTIDQNNERFILDANKERLQNAPGFDKDHWPQTGNMDFQNEVYRYYDVDPYWNEPVR</sequence>
<dbReference type="KEGG" id="pmet:G4Y79_17870"/>
<name>A0A7S8E726_9CHLR</name>
<proteinExistence type="predicted"/>
<dbReference type="InterPro" id="IPR011033">
    <property type="entry name" value="PRC_barrel-like_sf"/>
</dbReference>
<evidence type="ECO:0000313" key="3">
    <source>
        <dbReference type="Proteomes" id="UP000594468"/>
    </source>
</evidence>
<protein>
    <submittedName>
        <fullName evidence="2">PRC-barrel domain-containing protein</fullName>
    </submittedName>
</protein>
<dbReference type="InterPro" id="IPR027275">
    <property type="entry name" value="PRC-brl_dom"/>
</dbReference>
<reference evidence="2 3" key="1">
    <citation type="submission" date="2020-02" db="EMBL/GenBank/DDBJ databases">
        <authorList>
            <person name="Zheng R.K."/>
            <person name="Sun C.M."/>
        </authorList>
    </citation>
    <scope>NUCLEOTIDE SEQUENCE [LARGE SCALE GENOMIC DNA]</scope>
    <source>
        <strain evidence="3">rifampicinis</strain>
    </source>
</reference>
<accession>A0A7S8E726</accession>
<evidence type="ECO:0000259" key="1">
    <source>
        <dbReference type="Pfam" id="PF05239"/>
    </source>
</evidence>
<feature type="domain" description="PRC-barrel" evidence="1">
    <location>
        <begin position="11"/>
        <end position="85"/>
    </location>
</feature>
<dbReference type="AlphaFoldDB" id="A0A7S8E726"/>
<gene>
    <name evidence="2" type="ORF">G4Y79_17870</name>
</gene>
<keyword evidence="3" id="KW-1185">Reference proteome</keyword>
<dbReference type="Pfam" id="PF05239">
    <property type="entry name" value="PRC"/>
    <property type="match status" value="1"/>
</dbReference>
<dbReference type="Proteomes" id="UP000594468">
    <property type="component" value="Chromosome"/>
</dbReference>
<dbReference type="PANTHER" id="PTHR36505">
    <property type="entry name" value="BLR1072 PROTEIN"/>
    <property type="match status" value="1"/>
</dbReference>
<dbReference type="Gene3D" id="2.30.30.240">
    <property type="entry name" value="PRC-barrel domain"/>
    <property type="match status" value="1"/>
</dbReference>
<dbReference type="PANTHER" id="PTHR36505:SF1">
    <property type="entry name" value="BLR1072 PROTEIN"/>
    <property type="match status" value="1"/>
</dbReference>
<organism evidence="2 3">
    <name type="scientific">Phototrophicus methaneseepsis</name>
    <dbReference type="NCBI Taxonomy" id="2710758"/>
    <lineage>
        <taxon>Bacteria</taxon>
        <taxon>Bacillati</taxon>
        <taxon>Chloroflexota</taxon>
        <taxon>Candidatus Thermofontia</taxon>
        <taxon>Phototrophicales</taxon>
        <taxon>Phototrophicaceae</taxon>
        <taxon>Phototrophicus</taxon>
    </lineage>
</organism>
<dbReference type="RefSeq" id="WP_195169614.1">
    <property type="nucleotide sequence ID" value="NZ_CP062983.1"/>
</dbReference>
<dbReference type="SUPFAM" id="SSF50346">
    <property type="entry name" value="PRC-barrel domain"/>
    <property type="match status" value="1"/>
</dbReference>
<evidence type="ECO:0000313" key="2">
    <source>
        <dbReference type="EMBL" id="QPC81542.1"/>
    </source>
</evidence>